<dbReference type="Proteomes" id="UP001565220">
    <property type="component" value="Unassembled WGS sequence"/>
</dbReference>
<keyword evidence="3" id="KW-1185">Reference proteome</keyword>
<keyword evidence="1" id="KW-0812">Transmembrane</keyword>
<keyword evidence="1" id="KW-1133">Transmembrane helix</keyword>
<feature type="transmembrane region" description="Helical" evidence="1">
    <location>
        <begin position="85"/>
        <end position="108"/>
    </location>
</feature>
<dbReference type="EMBL" id="JBGFFE010000020">
    <property type="protein sequence ID" value="MEY8764355.1"/>
    <property type="molecule type" value="Genomic_DNA"/>
</dbReference>
<feature type="transmembrane region" description="Helical" evidence="1">
    <location>
        <begin position="171"/>
        <end position="188"/>
    </location>
</feature>
<protein>
    <recommendedName>
        <fullName evidence="4">Glycosyltransferase RgtA/B/C/D-like domain-containing protein</fullName>
    </recommendedName>
</protein>
<feature type="transmembrane region" description="Helical" evidence="1">
    <location>
        <begin position="343"/>
        <end position="364"/>
    </location>
</feature>
<name>A0ABV4DZL6_9CLOT</name>
<accession>A0ABV4DZL6</accession>
<feature type="transmembrane region" description="Helical" evidence="1">
    <location>
        <begin position="26"/>
        <end position="44"/>
    </location>
</feature>
<dbReference type="RefSeq" id="WP_369869213.1">
    <property type="nucleotide sequence ID" value="NZ_JBGFFE010000020.1"/>
</dbReference>
<comment type="caution">
    <text evidence="2">The sequence shown here is derived from an EMBL/GenBank/DDBJ whole genome shotgun (WGS) entry which is preliminary data.</text>
</comment>
<evidence type="ECO:0000313" key="3">
    <source>
        <dbReference type="Proteomes" id="UP001565220"/>
    </source>
</evidence>
<sequence length="444" mass="52744">MLIIAGFIILLFYRISKIKYKHRMMIIKYIIISLVISLVSLWFLQKEIFLHNGLDGTIGTDAYRYWVILKYAVTYKLSIKEFNDYIIFLGYPNIKFFFIFEYLVLITSVIKTPVILKICNIVLVQNIIVLVYLYIRSIDINLNKKYIKFILLLICTNGGLILTSIRVFKDIILLYILFESLYSLQIFFKKRSVIALITYFILAYFSNYIRPKSIYIYLFIFLVQIIIIKFSIMKSKKLKQKLVGILFIILISCIALYRIPFISELLNKTQEIAINDATNEISEGYGGYLSENTYILNNNNIFFRFGIGTLRTIFFPTPFKTLFTPVGYNVSFFEGITGRVLELMWQFVYPVSLIIFIYYILFYFSENDYKYIPYILFCLIQVLTYSFMYFGGAQLRWKLPYIILFIIFWGKCNQYFNRKDKILIFMINIVYFLGTYLWGVSYLL</sequence>
<feature type="transmembrane region" description="Helical" evidence="1">
    <location>
        <begin position="242"/>
        <end position="259"/>
    </location>
</feature>
<reference evidence="2 3" key="1">
    <citation type="submission" date="2024-08" db="EMBL/GenBank/DDBJ databases">
        <title>Clostridium lapicellarii sp. nov., and Clostridium renhuaiense sp. nov., two species isolated from the mud in a fermentation cellar used for producing sauce-flavour Chinese liquors.</title>
        <authorList>
            <person name="Yang F."/>
            <person name="Wang H."/>
            <person name="Chen L.Q."/>
            <person name="Zhou N."/>
            <person name="Lu J.J."/>
            <person name="Pu X.X."/>
            <person name="Wan B."/>
            <person name="Wang L."/>
            <person name="Liu S.J."/>
        </authorList>
    </citation>
    <scope>NUCLEOTIDE SEQUENCE [LARGE SCALE GENOMIC DNA]</scope>
    <source>
        <strain evidence="2 3">MT-113</strain>
    </source>
</reference>
<evidence type="ECO:0000256" key="1">
    <source>
        <dbReference type="SAM" id="Phobius"/>
    </source>
</evidence>
<feature type="transmembrane region" description="Helical" evidence="1">
    <location>
        <begin position="397"/>
        <end position="416"/>
    </location>
</feature>
<feature type="transmembrane region" description="Helical" evidence="1">
    <location>
        <begin position="371"/>
        <end position="391"/>
    </location>
</feature>
<feature type="transmembrane region" description="Helical" evidence="1">
    <location>
        <begin position="423"/>
        <end position="443"/>
    </location>
</feature>
<gene>
    <name evidence="2" type="ORF">AB8S09_12015</name>
</gene>
<keyword evidence="1" id="KW-0472">Membrane</keyword>
<organism evidence="2 3">
    <name type="scientific">Clostridium lapidicellarium</name>
    <dbReference type="NCBI Taxonomy" id="3240931"/>
    <lineage>
        <taxon>Bacteria</taxon>
        <taxon>Bacillati</taxon>
        <taxon>Bacillota</taxon>
        <taxon>Clostridia</taxon>
        <taxon>Eubacteriales</taxon>
        <taxon>Clostridiaceae</taxon>
        <taxon>Clostridium</taxon>
    </lineage>
</organism>
<evidence type="ECO:0008006" key="4">
    <source>
        <dbReference type="Google" id="ProtNLM"/>
    </source>
</evidence>
<feature type="transmembrane region" description="Helical" evidence="1">
    <location>
        <begin position="114"/>
        <end position="134"/>
    </location>
</feature>
<proteinExistence type="predicted"/>
<evidence type="ECO:0000313" key="2">
    <source>
        <dbReference type="EMBL" id="MEY8764355.1"/>
    </source>
</evidence>
<feature type="transmembrane region" description="Helical" evidence="1">
    <location>
        <begin position="215"/>
        <end position="233"/>
    </location>
</feature>
<feature type="transmembrane region" description="Helical" evidence="1">
    <location>
        <begin position="193"/>
        <end position="209"/>
    </location>
</feature>
<feature type="transmembrane region" description="Helical" evidence="1">
    <location>
        <begin position="146"/>
        <end position="165"/>
    </location>
</feature>